<reference evidence="3" key="1">
    <citation type="journal article" date="2020" name="Nature">
        <title>Giant virus diversity and host interactions through global metagenomics.</title>
        <authorList>
            <person name="Schulz F."/>
            <person name="Roux S."/>
            <person name="Paez-Espino D."/>
            <person name="Jungbluth S."/>
            <person name="Walsh D.A."/>
            <person name="Denef V.J."/>
            <person name="McMahon K.D."/>
            <person name="Konstantinidis K.T."/>
            <person name="Eloe-Fadrosh E.A."/>
            <person name="Kyrpides N.C."/>
            <person name="Woyke T."/>
        </authorList>
    </citation>
    <scope>NUCLEOTIDE SEQUENCE</scope>
    <source>
        <strain evidence="3">GVMAG-S-ERX555907-94</strain>
    </source>
</reference>
<dbReference type="AlphaFoldDB" id="A0A6C0L188"/>
<dbReference type="InterPro" id="IPR036249">
    <property type="entry name" value="Thioredoxin-like_sf"/>
</dbReference>
<dbReference type="InterPro" id="IPR029044">
    <property type="entry name" value="Nucleotide-diphossugar_trans"/>
</dbReference>
<dbReference type="PANTHER" id="PTHR11183">
    <property type="entry name" value="GLYCOGENIN SUBFAMILY MEMBER"/>
    <property type="match status" value="1"/>
</dbReference>
<dbReference type="InterPro" id="IPR013766">
    <property type="entry name" value="Thioredoxin_domain"/>
</dbReference>
<dbReference type="Pfam" id="PF00085">
    <property type="entry name" value="Thioredoxin"/>
    <property type="match status" value="1"/>
</dbReference>
<feature type="region of interest" description="Disordered" evidence="1">
    <location>
        <begin position="539"/>
        <end position="570"/>
    </location>
</feature>
<feature type="compositionally biased region" description="Basic residues" evidence="1">
    <location>
        <begin position="542"/>
        <end position="570"/>
    </location>
</feature>
<dbReference type="SUPFAM" id="SSF52833">
    <property type="entry name" value="Thioredoxin-like"/>
    <property type="match status" value="1"/>
</dbReference>
<sequence>MSSISTDIDIKMVEGIDYVRPPSLDFKEIKNNKDFIEYEITTGYQSDKRMGQNSFINYIKSFIFCNDTLTIQVPKKSFMIRNGKKRFAYAVGMFPNPKNKKAAYLDGCILAALGLKKQKTNADIICFITHDITAEDKRKLEVVFDKVMYVPYISPFDMGGEGDLKTIQMDPKIFQNCPNYTKDHPYAHVFFKLHIFNPDLFPYEKVCFVDSDLVPLNYYDSLFMLDCPAGFVEYRKKIPYLEGFHWDRCDFLEHGKPIPKELTDIDKKTGADVNAGLLLVEPNKKEYNAMIKELTSPLKEWMGKNKTHKGFYHFNFDKTDGREFVKDSYCYPEQNYLTKRYSGKWNYIEFAFQSWSRDPCNSFGIHMAAFNPKPWFKQPAGTKIKMNKIEPYLDYEGGRIPLAIDESNHKNYENISYSYEIFNEVILWGLLNYPELKNFFINDTKIYGKKISFDKDKFDDLSKDHKFLTLKNITKDVPEYRKLSLTQKYITNIINDYDKEHSKIKNKNIQICKKKTKGLSKKQFNLQIIEPIDESLLDGGAKQKKKKRKPKKKKRTIQLKKKRKTKKKQNKKPTFYYFSMNGCHHCNTFDETWNKLINKYNQLMFMKKVTTDDNPQLIQKYNVSSYPTLKLLKVNCKKPIDFNYNREKIHSFDTFLKENKVL</sequence>
<dbReference type="SUPFAM" id="SSF53448">
    <property type="entry name" value="Nucleotide-diphospho-sugar transferases"/>
    <property type="match status" value="1"/>
</dbReference>
<dbReference type="Gene3D" id="3.90.550.10">
    <property type="entry name" value="Spore Coat Polysaccharide Biosynthesis Protein SpsA, Chain A"/>
    <property type="match status" value="1"/>
</dbReference>
<dbReference type="Gene3D" id="3.40.30.10">
    <property type="entry name" value="Glutaredoxin"/>
    <property type="match status" value="1"/>
</dbReference>
<evidence type="ECO:0000313" key="3">
    <source>
        <dbReference type="EMBL" id="QHU23251.1"/>
    </source>
</evidence>
<dbReference type="EMBL" id="MN741026">
    <property type="protein sequence ID" value="QHU23251.1"/>
    <property type="molecule type" value="Genomic_DNA"/>
</dbReference>
<dbReference type="PROSITE" id="PS51352">
    <property type="entry name" value="THIOREDOXIN_2"/>
    <property type="match status" value="1"/>
</dbReference>
<organism evidence="3">
    <name type="scientific">viral metagenome</name>
    <dbReference type="NCBI Taxonomy" id="1070528"/>
    <lineage>
        <taxon>unclassified sequences</taxon>
        <taxon>metagenomes</taxon>
        <taxon>organismal metagenomes</taxon>
    </lineage>
</organism>
<feature type="domain" description="Thioredoxin" evidence="2">
    <location>
        <begin position="515"/>
        <end position="662"/>
    </location>
</feature>
<dbReference type="InterPro" id="IPR050587">
    <property type="entry name" value="GNT1/Glycosyltrans_8"/>
</dbReference>
<evidence type="ECO:0000259" key="2">
    <source>
        <dbReference type="PROSITE" id="PS51352"/>
    </source>
</evidence>
<dbReference type="CDD" id="cd02961">
    <property type="entry name" value="PDI_a_family"/>
    <property type="match status" value="1"/>
</dbReference>
<proteinExistence type="predicted"/>
<name>A0A6C0L188_9ZZZZ</name>
<accession>A0A6C0L188</accession>
<protein>
    <recommendedName>
        <fullName evidence="2">Thioredoxin domain-containing protein</fullName>
    </recommendedName>
</protein>
<evidence type="ECO:0000256" key="1">
    <source>
        <dbReference type="SAM" id="MobiDB-lite"/>
    </source>
</evidence>